<feature type="compositionally biased region" description="Low complexity" evidence="1">
    <location>
        <begin position="63"/>
        <end position="73"/>
    </location>
</feature>
<dbReference type="EMBL" id="MCFE01000813">
    <property type="protein sequence ID" value="ORX78731.1"/>
    <property type="molecule type" value="Genomic_DNA"/>
</dbReference>
<feature type="region of interest" description="Disordered" evidence="1">
    <location>
        <begin position="1"/>
        <end position="24"/>
    </location>
</feature>
<feature type="region of interest" description="Disordered" evidence="1">
    <location>
        <begin position="63"/>
        <end position="105"/>
    </location>
</feature>
<reference evidence="2 3" key="1">
    <citation type="submission" date="2016-07" db="EMBL/GenBank/DDBJ databases">
        <title>Pervasive Adenine N6-methylation of Active Genes in Fungi.</title>
        <authorList>
            <consortium name="DOE Joint Genome Institute"/>
            <person name="Mondo S.J."/>
            <person name="Dannebaum R.O."/>
            <person name="Kuo R.C."/>
            <person name="Labutti K."/>
            <person name="Haridas S."/>
            <person name="Kuo A."/>
            <person name="Salamov A."/>
            <person name="Ahrendt S.R."/>
            <person name="Lipzen A."/>
            <person name="Sullivan W."/>
            <person name="Andreopoulos W.B."/>
            <person name="Clum A."/>
            <person name="Lindquist E."/>
            <person name="Daum C."/>
            <person name="Ramamoorthy G.K."/>
            <person name="Gryganskyi A."/>
            <person name="Culley D."/>
            <person name="Magnuson J.K."/>
            <person name="James T.Y."/>
            <person name="O'Malley M.A."/>
            <person name="Stajich J.E."/>
            <person name="Spatafora J.W."/>
            <person name="Visel A."/>
            <person name="Grigoriev I.V."/>
        </authorList>
    </citation>
    <scope>NUCLEOTIDE SEQUENCE [LARGE SCALE GENOMIC DNA]</scope>
    <source>
        <strain evidence="2 3">CBS 931.73</strain>
    </source>
</reference>
<evidence type="ECO:0000313" key="3">
    <source>
        <dbReference type="Proteomes" id="UP000193498"/>
    </source>
</evidence>
<dbReference type="InParanoid" id="A0A1Y1WYU0"/>
<proteinExistence type="predicted"/>
<comment type="caution">
    <text evidence="2">The sequence shown here is derived from an EMBL/GenBank/DDBJ whole genome shotgun (WGS) entry which is preliminary data.</text>
</comment>
<sequence length="222" mass="23629">MWGSTSAACAERPPVPVNTAKASTHTKVASTKAAPTTTHVETTASQVESTTVHVVPTTTQAKSTTTSVAQTSTHVKPVSTKAEATSTTVSARATPSATPKPAVHAPCECSPIDESSPVYMNDFLIAFQNNGYFWDVASRSQESEHRFEYKGLNAEGQNFTAITTIQPNEPVEGGLSVSGKLYECFKNSEKTPGWNSNALIAPKCSLYTDNKLIASMELTPSQ</sequence>
<dbReference type="Proteomes" id="UP000193498">
    <property type="component" value="Unassembled WGS sequence"/>
</dbReference>
<accession>A0A1Y1WYU0</accession>
<evidence type="ECO:0000256" key="1">
    <source>
        <dbReference type="SAM" id="MobiDB-lite"/>
    </source>
</evidence>
<feature type="compositionally biased region" description="Polar residues" evidence="1">
    <location>
        <begin position="82"/>
        <end position="97"/>
    </location>
</feature>
<evidence type="ECO:0000313" key="2">
    <source>
        <dbReference type="EMBL" id="ORX78731.1"/>
    </source>
</evidence>
<dbReference type="AlphaFoldDB" id="A0A1Y1WYU0"/>
<gene>
    <name evidence="2" type="ORF">K493DRAFT_391513</name>
</gene>
<name>A0A1Y1WYU0_9FUNG</name>
<organism evidence="2 3">
    <name type="scientific">Basidiobolus meristosporus CBS 931.73</name>
    <dbReference type="NCBI Taxonomy" id="1314790"/>
    <lineage>
        <taxon>Eukaryota</taxon>
        <taxon>Fungi</taxon>
        <taxon>Fungi incertae sedis</taxon>
        <taxon>Zoopagomycota</taxon>
        <taxon>Entomophthoromycotina</taxon>
        <taxon>Basidiobolomycetes</taxon>
        <taxon>Basidiobolales</taxon>
        <taxon>Basidiobolaceae</taxon>
        <taxon>Basidiobolus</taxon>
    </lineage>
</organism>
<keyword evidence="3" id="KW-1185">Reference proteome</keyword>
<protein>
    <submittedName>
        <fullName evidence="2">Uncharacterized protein</fullName>
    </submittedName>
</protein>